<protein>
    <recommendedName>
        <fullName evidence="4">DUF3953 domain-containing protein</fullName>
    </recommendedName>
</protein>
<dbReference type="EMBL" id="PISD01000009">
    <property type="protein sequence ID" value="PKG30018.1"/>
    <property type="molecule type" value="Genomic_DNA"/>
</dbReference>
<gene>
    <name evidence="2" type="ORF">CWS20_05480</name>
</gene>
<sequence length="76" mass="9283">MKLYTVILIQLMIWSCYTFIEWLSKYDQLLYKVMMFLVFFYLAIMIGNYLMKSKRKTMLATSMSLIVYASFYFFSF</sequence>
<accession>A0A2N0ZKI8</accession>
<comment type="caution">
    <text evidence="2">The sequence shown here is derived from an EMBL/GenBank/DDBJ whole genome shotgun (WGS) entry which is preliminary data.</text>
</comment>
<feature type="transmembrane region" description="Helical" evidence="1">
    <location>
        <begin position="29"/>
        <end position="50"/>
    </location>
</feature>
<evidence type="ECO:0000256" key="1">
    <source>
        <dbReference type="SAM" id="Phobius"/>
    </source>
</evidence>
<evidence type="ECO:0000313" key="2">
    <source>
        <dbReference type="EMBL" id="PKG30018.1"/>
    </source>
</evidence>
<proteinExistence type="predicted"/>
<evidence type="ECO:0008006" key="4">
    <source>
        <dbReference type="Google" id="ProtNLM"/>
    </source>
</evidence>
<reference evidence="2 3" key="1">
    <citation type="journal article" date="2010" name="Int. J. Syst. Evol. Microbiol.">
        <title>Bacillus horneckiae sp. nov., isolated from a spacecraft-assembly clean room.</title>
        <authorList>
            <person name="Vaishampayan P."/>
            <person name="Probst A."/>
            <person name="Krishnamurthi S."/>
            <person name="Ghosh S."/>
            <person name="Osman S."/>
            <person name="McDowall A."/>
            <person name="Ruckmani A."/>
            <person name="Mayilraj S."/>
            <person name="Venkateswaran K."/>
        </authorList>
    </citation>
    <scope>NUCLEOTIDE SEQUENCE [LARGE SCALE GENOMIC DNA]</scope>
    <source>
        <strain evidence="3">1PO1SC</strain>
    </source>
</reference>
<keyword evidence="1" id="KW-0812">Transmembrane</keyword>
<keyword evidence="3" id="KW-1185">Reference proteome</keyword>
<organism evidence="2 3">
    <name type="scientific">Cytobacillus horneckiae</name>
    <dbReference type="NCBI Taxonomy" id="549687"/>
    <lineage>
        <taxon>Bacteria</taxon>
        <taxon>Bacillati</taxon>
        <taxon>Bacillota</taxon>
        <taxon>Bacilli</taxon>
        <taxon>Bacillales</taxon>
        <taxon>Bacillaceae</taxon>
        <taxon>Cytobacillus</taxon>
    </lineage>
</organism>
<keyword evidence="1" id="KW-0472">Membrane</keyword>
<name>A0A2N0ZKI8_9BACI</name>
<dbReference type="AlphaFoldDB" id="A0A2N0ZKI8"/>
<evidence type="ECO:0000313" key="3">
    <source>
        <dbReference type="Proteomes" id="UP000233343"/>
    </source>
</evidence>
<keyword evidence="1" id="KW-1133">Transmembrane helix</keyword>
<feature type="transmembrane region" description="Helical" evidence="1">
    <location>
        <begin position="7"/>
        <end position="23"/>
    </location>
</feature>
<dbReference type="Proteomes" id="UP000233343">
    <property type="component" value="Unassembled WGS sequence"/>
</dbReference>
<feature type="transmembrane region" description="Helical" evidence="1">
    <location>
        <begin position="57"/>
        <end position="74"/>
    </location>
</feature>